<keyword evidence="3" id="KW-1185">Reference proteome</keyword>
<dbReference type="AlphaFoldDB" id="A0A562V1E8"/>
<dbReference type="RefSeq" id="WP_147138011.1">
    <property type="nucleotide sequence ID" value="NZ_BAABIJ010000002.1"/>
</dbReference>
<evidence type="ECO:0000259" key="1">
    <source>
        <dbReference type="Pfam" id="PF08044"/>
    </source>
</evidence>
<proteinExistence type="predicted"/>
<organism evidence="2 3">
    <name type="scientific">Stackebrandtia albiflava</name>
    <dbReference type="NCBI Taxonomy" id="406432"/>
    <lineage>
        <taxon>Bacteria</taxon>
        <taxon>Bacillati</taxon>
        <taxon>Actinomycetota</taxon>
        <taxon>Actinomycetes</taxon>
        <taxon>Glycomycetales</taxon>
        <taxon>Glycomycetaceae</taxon>
        <taxon>Stackebrandtia</taxon>
    </lineage>
</organism>
<accession>A0A562V1E8</accession>
<sequence>MSHDTPPRITGEVLASDAEREATIARLNVAVSEGRLTIDEFGDRSAAVYRARTRGELTRCLTGLPEPDTVVLAADPSAPGVRLALGSIRRDGQWRLPPVHRIAVTMGTVKLDLRDAAFAARVTDLSVDVRYGTVKVVVPAHVRLEVTGSTRVGSRRAEDNPLPESMPAMTVRLHVTTVVGSVKVYVADGGDRRRRFW</sequence>
<dbReference type="PANTHER" id="PTHR40763:SF5">
    <property type="entry name" value="MEMBRANE PROTEIN"/>
    <property type="match status" value="1"/>
</dbReference>
<name>A0A562V1E8_9ACTN</name>
<evidence type="ECO:0000313" key="3">
    <source>
        <dbReference type="Proteomes" id="UP000321617"/>
    </source>
</evidence>
<dbReference type="InterPro" id="IPR012551">
    <property type="entry name" value="DUF1707_SHOCT-like"/>
</dbReference>
<comment type="caution">
    <text evidence="2">The sequence shown here is derived from an EMBL/GenBank/DDBJ whole genome shotgun (WGS) entry which is preliminary data.</text>
</comment>
<dbReference type="PANTHER" id="PTHR40763">
    <property type="entry name" value="MEMBRANE PROTEIN-RELATED"/>
    <property type="match status" value="1"/>
</dbReference>
<dbReference type="Proteomes" id="UP000321617">
    <property type="component" value="Unassembled WGS sequence"/>
</dbReference>
<dbReference type="EMBL" id="VLLL01000006">
    <property type="protein sequence ID" value="TWJ11632.1"/>
    <property type="molecule type" value="Genomic_DNA"/>
</dbReference>
<reference evidence="2 3" key="1">
    <citation type="journal article" date="2013" name="Stand. Genomic Sci.">
        <title>Genomic Encyclopedia of Type Strains, Phase I: The one thousand microbial genomes (KMG-I) project.</title>
        <authorList>
            <person name="Kyrpides N.C."/>
            <person name="Woyke T."/>
            <person name="Eisen J.A."/>
            <person name="Garrity G."/>
            <person name="Lilburn T.G."/>
            <person name="Beck B.J."/>
            <person name="Whitman W.B."/>
            <person name="Hugenholtz P."/>
            <person name="Klenk H.P."/>
        </authorList>
    </citation>
    <scope>NUCLEOTIDE SEQUENCE [LARGE SCALE GENOMIC DNA]</scope>
    <source>
        <strain evidence="2 3">DSM 45044</strain>
    </source>
</reference>
<evidence type="ECO:0000313" key="2">
    <source>
        <dbReference type="EMBL" id="TWJ11632.1"/>
    </source>
</evidence>
<protein>
    <submittedName>
        <fullName evidence="2">Uncharacterized protein DUF1707</fullName>
    </submittedName>
</protein>
<dbReference type="OrthoDB" id="4772576at2"/>
<feature type="domain" description="DUF1707" evidence="1">
    <location>
        <begin position="14"/>
        <end position="65"/>
    </location>
</feature>
<gene>
    <name evidence="2" type="ORF">LX16_2359</name>
</gene>
<dbReference type="Pfam" id="PF08044">
    <property type="entry name" value="DUF1707"/>
    <property type="match status" value="1"/>
</dbReference>